<feature type="transmembrane region" description="Helical" evidence="1">
    <location>
        <begin position="121"/>
        <end position="138"/>
    </location>
</feature>
<keyword evidence="1" id="KW-1133">Transmembrane helix</keyword>
<comment type="caution">
    <text evidence="2">The sequence shown here is derived from an EMBL/GenBank/DDBJ whole genome shotgun (WGS) entry which is preliminary data.</text>
</comment>
<evidence type="ECO:0000256" key="1">
    <source>
        <dbReference type="SAM" id="Phobius"/>
    </source>
</evidence>
<dbReference type="AlphaFoldDB" id="A0A2R6AAK2"/>
<feature type="transmembrane region" description="Helical" evidence="1">
    <location>
        <begin position="144"/>
        <end position="165"/>
    </location>
</feature>
<feature type="transmembrane region" description="Helical" evidence="1">
    <location>
        <begin position="408"/>
        <end position="426"/>
    </location>
</feature>
<name>A0A2R6AAK2_9ARCH</name>
<keyword evidence="1" id="KW-0472">Membrane</keyword>
<feature type="transmembrane region" description="Helical" evidence="1">
    <location>
        <begin position="177"/>
        <end position="194"/>
    </location>
</feature>
<feature type="transmembrane region" description="Helical" evidence="1">
    <location>
        <begin position="338"/>
        <end position="362"/>
    </location>
</feature>
<feature type="transmembrane region" description="Helical" evidence="1">
    <location>
        <begin position="96"/>
        <end position="114"/>
    </location>
</feature>
<feature type="transmembrane region" description="Helical" evidence="1">
    <location>
        <begin position="9"/>
        <end position="28"/>
    </location>
</feature>
<feature type="transmembrane region" description="Helical" evidence="1">
    <location>
        <begin position="200"/>
        <end position="219"/>
    </location>
</feature>
<keyword evidence="1" id="KW-0812">Transmembrane</keyword>
<organism evidence="2 3">
    <name type="scientific">Candidatus Marsarchaeota G1 archaeon OSP_D</name>
    <dbReference type="NCBI Taxonomy" id="1978155"/>
    <lineage>
        <taxon>Archaea</taxon>
        <taxon>Candidatus Marsarchaeota</taxon>
        <taxon>Candidatus Marsarchaeota group 1</taxon>
    </lineage>
</organism>
<dbReference type="EMBL" id="NEXC01000025">
    <property type="protein sequence ID" value="PSN83396.1"/>
    <property type="molecule type" value="Genomic_DNA"/>
</dbReference>
<feature type="transmembrane region" description="Helical" evidence="1">
    <location>
        <begin position="382"/>
        <end position="401"/>
    </location>
</feature>
<accession>A0A2R6AAK2</accession>
<evidence type="ECO:0000313" key="2">
    <source>
        <dbReference type="EMBL" id="PSN83396.1"/>
    </source>
</evidence>
<reference evidence="2 3" key="1">
    <citation type="submission" date="2017-04" db="EMBL/GenBank/DDBJ databases">
        <title>Novel microbial lineages endemic to geothermal iron-oxide mats fill important gaps in the evolutionary history of Archaea.</title>
        <authorList>
            <person name="Jay Z.J."/>
            <person name="Beam J.P."/>
            <person name="Dlakic M."/>
            <person name="Rusch D.B."/>
            <person name="Kozubal M.A."/>
            <person name="Inskeep W.P."/>
        </authorList>
    </citation>
    <scope>NUCLEOTIDE SEQUENCE [LARGE SCALE GENOMIC DNA]</scope>
    <source>
        <strain evidence="2">OSP_D</strain>
    </source>
</reference>
<dbReference type="Proteomes" id="UP000240880">
    <property type="component" value="Unassembled WGS sequence"/>
</dbReference>
<gene>
    <name evidence="2" type="ORF">B9Q01_04860</name>
</gene>
<feature type="transmembrane region" description="Helical" evidence="1">
    <location>
        <begin position="307"/>
        <end position="326"/>
    </location>
</feature>
<protein>
    <submittedName>
        <fullName evidence="2">Uncharacterized protein</fullName>
    </submittedName>
</protein>
<proteinExistence type="predicted"/>
<feature type="transmembrane region" description="Helical" evidence="1">
    <location>
        <begin position="231"/>
        <end position="250"/>
    </location>
</feature>
<sequence>MSQENRKSWFYNFVLCVLGLFTLSWFRFTPIIDRDMTLGTTLSKTSLSYVWQSLVFEISGFYPNVYPGEPQTPTSLFQSAIVNLSHTVFPLWFSQWIYVYVCAVIALFGVFRLVRFVFSKISHLPSWVGVLSSFLYFYGPFYEFVIGDGAFAVLGFYACYPWLVYFSIRLLEARDRVEYASALLGFLVCGIPSAPAFTYYYLITGFASIIVAVVLWSVFMVKGFTQKLLGVLKFFVGFFVFLSSISYILVNDVSSGPTLAQASSGLPSLLFGLLKDSKELNYVKELTMNYWPAPAALTVNSFGVPSSLTNALWGASLFSASFLVLISRKEVLKPIFPFVFVLLLYVAIGAGLNPPFGAVLKFFYLRFWPVRAVTELFTSLDFVIQLCISLILGFSLASLSVKKPLKTALALVFLVCVAALSAPFALGTPLPITRVVASPPPSFVESVYSVSARVHIPQSFYQMVEYVNSLPQKGAVLLLPIAGNFRTTYWYISVDALSSVLNKPVVGGGYVSTQQTSALINLLTGWEQGYTLNITRLLALMGVGYIIVEGDASSAPSYTPQPPFDLKQILSKLNKTQGVSLLAVFSPYYVYSVSWDSGNASSGIYWPSKPYGYGFALSGFVKGKNPAPWSPFMVEFNLSSQSVQGSGCALSDGGLTLFSQSYFGKANTTMCLIPLNKTFSEPFYLSFGYTVTPGAELAVSLENKTGASGILVSGAHSSLGGSVTGSGFQVFQFAPGFYKYVSVIAYPINLSEQTTTLARVDWLYISYAAFPTQLLLPSSFVDAPLYATGNISVNTIVLPKVRSWICGALSCTVKLQATQPFVFVWYTAYSENARLRVNGKLDDSHFAVLGSFNGWFIDSKGNLTLSVSFANPLLPWEMLSLFTFVFAFFTFVFALIVRKRPFFTPFSQLLKHWL</sequence>
<feature type="transmembrane region" description="Helical" evidence="1">
    <location>
        <begin position="873"/>
        <end position="897"/>
    </location>
</feature>
<evidence type="ECO:0000313" key="3">
    <source>
        <dbReference type="Proteomes" id="UP000240880"/>
    </source>
</evidence>